<dbReference type="AlphaFoldDB" id="A0A5J4YVT1"/>
<dbReference type="Proteomes" id="UP000324585">
    <property type="component" value="Unassembled WGS sequence"/>
</dbReference>
<reference evidence="3" key="1">
    <citation type="journal article" date="2019" name="Nat. Commun.">
        <title>Expansion of phycobilisome linker gene families in mesophilic red algae.</title>
        <authorList>
            <person name="Lee J."/>
            <person name="Kim D."/>
            <person name="Bhattacharya D."/>
            <person name="Yoon H.S."/>
        </authorList>
    </citation>
    <scope>NUCLEOTIDE SEQUENCE [LARGE SCALE GENOMIC DNA]</scope>
    <source>
        <strain evidence="3">CCMP 1328</strain>
    </source>
</reference>
<gene>
    <name evidence="2" type="ORF">FVE85_1774</name>
</gene>
<evidence type="ECO:0000313" key="2">
    <source>
        <dbReference type="EMBL" id="KAA8495619.1"/>
    </source>
</evidence>
<evidence type="ECO:0000313" key="3">
    <source>
        <dbReference type="Proteomes" id="UP000324585"/>
    </source>
</evidence>
<evidence type="ECO:0000256" key="1">
    <source>
        <dbReference type="SAM" id="Phobius"/>
    </source>
</evidence>
<dbReference type="EMBL" id="VRMN01000003">
    <property type="protein sequence ID" value="KAA8495619.1"/>
    <property type="molecule type" value="Genomic_DNA"/>
</dbReference>
<protein>
    <submittedName>
        <fullName evidence="2">Uncharacterized protein</fullName>
    </submittedName>
</protein>
<keyword evidence="3" id="KW-1185">Reference proteome</keyword>
<comment type="caution">
    <text evidence="2">The sequence shown here is derived from an EMBL/GenBank/DDBJ whole genome shotgun (WGS) entry which is preliminary data.</text>
</comment>
<organism evidence="2 3">
    <name type="scientific">Porphyridium purpureum</name>
    <name type="common">Red alga</name>
    <name type="synonym">Porphyridium cruentum</name>
    <dbReference type="NCBI Taxonomy" id="35688"/>
    <lineage>
        <taxon>Eukaryota</taxon>
        <taxon>Rhodophyta</taxon>
        <taxon>Bangiophyceae</taxon>
        <taxon>Porphyridiales</taxon>
        <taxon>Porphyridiaceae</taxon>
        <taxon>Porphyridium</taxon>
    </lineage>
</organism>
<keyword evidence="1" id="KW-0812">Transmembrane</keyword>
<keyword evidence="1" id="KW-1133">Transmembrane helix</keyword>
<dbReference type="InterPro" id="IPR010530">
    <property type="entry name" value="B12D"/>
</dbReference>
<keyword evidence="1" id="KW-0472">Membrane</keyword>
<name>A0A5J4YVT1_PORPP</name>
<feature type="transmembrane region" description="Helical" evidence="1">
    <location>
        <begin position="20"/>
        <end position="39"/>
    </location>
</feature>
<sequence length="118" mass="13447">MATLKTFAAIFRGEKLPPEVYPIMAATSVAFGLAFYFGLEKLFRDPSVQPNKHLRQKPFCEQYKAYGDHGHLAAVSQTKRFSTRMFESPFRGENVVAKYNTHDALDRETARLAPYRSV</sequence>
<accession>A0A5J4YVT1</accession>
<proteinExistence type="predicted"/>
<dbReference type="Pfam" id="PF06522">
    <property type="entry name" value="B12D"/>
    <property type="match status" value="1"/>
</dbReference>